<reference evidence="2" key="1">
    <citation type="submission" date="2023-03" db="EMBL/GenBank/DDBJ databases">
        <title>Massive genome expansion in bonnet fungi (Mycena s.s.) driven by repeated elements and novel gene families across ecological guilds.</title>
        <authorList>
            <consortium name="Lawrence Berkeley National Laboratory"/>
            <person name="Harder C.B."/>
            <person name="Miyauchi S."/>
            <person name="Viragh M."/>
            <person name="Kuo A."/>
            <person name="Thoen E."/>
            <person name="Andreopoulos B."/>
            <person name="Lu D."/>
            <person name="Skrede I."/>
            <person name="Drula E."/>
            <person name="Henrissat B."/>
            <person name="Morin E."/>
            <person name="Kohler A."/>
            <person name="Barry K."/>
            <person name="LaButti K."/>
            <person name="Morin E."/>
            <person name="Salamov A."/>
            <person name="Lipzen A."/>
            <person name="Mereny Z."/>
            <person name="Hegedus B."/>
            <person name="Baldrian P."/>
            <person name="Stursova M."/>
            <person name="Weitz H."/>
            <person name="Taylor A."/>
            <person name="Grigoriev I.V."/>
            <person name="Nagy L.G."/>
            <person name="Martin F."/>
            <person name="Kauserud H."/>
        </authorList>
    </citation>
    <scope>NUCLEOTIDE SEQUENCE</scope>
    <source>
        <strain evidence="2">CBHHK200</strain>
    </source>
</reference>
<keyword evidence="3" id="KW-1185">Reference proteome</keyword>
<dbReference type="AlphaFoldDB" id="A0AAD6SIF7"/>
<dbReference type="EMBL" id="JARJCM010000110">
    <property type="protein sequence ID" value="KAJ7028624.1"/>
    <property type="molecule type" value="Genomic_DNA"/>
</dbReference>
<dbReference type="Proteomes" id="UP001218188">
    <property type="component" value="Unassembled WGS sequence"/>
</dbReference>
<proteinExistence type="predicted"/>
<dbReference type="InterPro" id="IPR043136">
    <property type="entry name" value="B30.2/SPRY_sf"/>
</dbReference>
<comment type="caution">
    <text evidence="2">The sequence shown here is derived from an EMBL/GenBank/DDBJ whole genome shotgun (WGS) entry which is preliminary data.</text>
</comment>
<organism evidence="2 3">
    <name type="scientific">Mycena alexandri</name>
    <dbReference type="NCBI Taxonomy" id="1745969"/>
    <lineage>
        <taxon>Eukaryota</taxon>
        <taxon>Fungi</taxon>
        <taxon>Dikarya</taxon>
        <taxon>Basidiomycota</taxon>
        <taxon>Agaricomycotina</taxon>
        <taxon>Agaricomycetes</taxon>
        <taxon>Agaricomycetidae</taxon>
        <taxon>Agaricales</taxon>
        <taxon>Marasmiineae</taxon>
        <taxon>Mycenaceae</taxon>
        <taxon>Mycena</taxon>
    </lineage>
</organism>
<name>A0AAD6SIF7_9AGAR</name>
<protein>
    <submittedName>
        <fullName evidence="2">Uncharacterized protein</fullName>
    </submittedName>
</protein>
<evidence type="ECO:0000313" key="3">
    <source>
        <dbReference type="Proteomes" id="UP001218188"/>
    </source>
</evidence>
<evidence type="ECO:0000313" key="1">
    <source>
        <dbReference type="EMBL" id="KAJ7026480.1"/>
    </source>
</evidence>
<evidence type="ECO:0000313" key="2">
    <source>
        <dbReference type="EMBL" id="KAJ7028624.1"/>
    </source>
</evidence>
<gene>
    <name evidence="2" type="ORF">C8F04DRAFT_1118705</name>
    <name evidence="1" type="ORF">C8F04DRAFT_1125151</name>
</gene>
<accession>A0AAD6SIF7</accession>
<dbReference type="Gene3D" id="2.60.120.920">
    <property type="match status" value="1"/>
</dbReference>
<dbReference type="EMBL" id="JARJCM010000137">
    <property type="protein sequence ID" value="KAJ7026480.1"/>
    <property type="molecule type" value="Genomic_DNA"/>
</dbReference>
<sequence>MRRGHGFYFAFGKEVRYKSFIVPLHDFINSLSRILVPSLNVCTQLLSISGDGHDVPYQGASCNGDKESAAARTTHPIPPACGMYHYEVKFASQGNKGFVHDTILHLIFIADSLARTSSCLACQKGSKSLAMASWKFSVSKSSTYHGGNTSVSKLKVRF</sequence>